<gene>
    <name evidence="1" type="ORF">ACFQ21_09100</name>
</gene>
<organism evidence="1 2">
    <name type="scientific">Ohtaekwangia kribbensis</name>
    <dbReference type="NCBI Taxonomy" id="688913"/>
    <lineage>
        <taxon>Bacteria</taxon>
        <taxon>Pseudomonadati</taxon>
        <taxon>Bacteroidota</taxon>
        <taxon>Cytophagia</taxon>
        <taxon>Cytophagales</taxon>
        <taxon>Fulvivirgaceae</taxon>
        <taxon>Ohtaekwangia</taxon>
    </lineage>
</organism>
<name>A0ABW3K2M1_9BACT</name>
<accession>A0ABW3K2M1</accession>
<proteinExistence type="predicted"/>
<protein>
    <submittedName>
        <fullName evidence="1">Uncharacterized protein</fullName>
    </submittedName>
</protein>
<evidence type="ECO:0000313" key="1">
    <source>
        <dbReference type="EMBL" id="MFD0999463.1"/>
    </source>
</evidence>
<reference evidence="2" key="1">
    <citation type="journal article" date="2019" name="Int. J. Syst. Evol. Microbiol.">
        <title>The Global Catalogue of Microorganisms (GCM) 10K type strain sequencing project: providing services to taxonomists for standard genome sequencing and annotation.</title>
        <authorList>
            <consortium name="The Broad Institute Genomics Platform"/>
            <consortium name="The Broad Institute Genome Sequencing Center for Infectious Disease"/>
            <person name="Wu L."/>
            <person name="Ma J."/>
        </authorList>
    </citation>
    <scope>NUCLEOTIDE SEQUENCE [LARGE SCALE GENOMIC DNA]</scope>
    <source>
        <strain evidence="2">CCUG 58938</strain>
    </source>
</reference>
<evidence type="ECO:0000313" key="2">
    <source>
        <dbReference type="Proteomes" id="UP001597112"/>
    </source>
</evidence>
<dbReference type="RefSeq" id="WP_377577950.1">
    <property type="nucleotide sequence ID" value="NZ_JBHTKA010000001.1"/>
</dbReference>
<comment type="caution">
    <text evidence="1">The sequence shown here is derived from an EMBL/GenBank/DDBJ whole genome shotgun (WGS) entry which is preliminary data.</text>
</comment>
<dbReference type="Proteomes" id="UP001597112">
    <property type="component" value="Unassembled WGS sequence"/>
</dbReference>
<keyword evidence="2" id="KW-1185">Reference proteome</keyword>
<sequence>MSKVKVDHLHKLLYALHKKTGLELSTKNLQTISEKIEGIGSDYLYWKIQYPIKDKKKNDTIGLRITQLDNIARYLGFENFQNFIAHIELDKDPQIMSLIGNYYSYVRRNSEKEKYILRSPVKIEQRKDGKIEFQLKGPAYTFRGEIYSKKGCIFILMKADEGKVFHHIYKIGDRQTPSVMQGVFSGVSTAFDPIGGRTVLVRTEEPYTSLKNASLSVHELRKSKMAVEKRLAVYFKEYSNNNIAPNRSSTFGISDL</sequence>
<dbReference type="EMBL" id="JBHTKA010000001">
    <property type="protein sequence ID" value="MFD0999463.1"/>
    <property type="molecule type" value="Genomic_DNA"/>
</dbReference>